<evidence type="ECO:0000256" key="19">
    <source>
        <dbReference type="ARBA" id="ARBA00049152"/>
    </source>
</evidence>
<evidence type="ECO:0000313" key="22">
    <source>
        <dbReference type="EMBL" id="MCP2165791.1"/>
    </source>
</evidence>
<dbReference type="GO" id="GO:0003989">
    <property type="term" value="F:acetyl-CoA carboxylase activity"/>
    <property type="evidence" value="ECO:0007669"/>
    <property type="project" value="InterPro"/>
</dbReference>
<keyword evidence="12" id="KW-0547">Nucleotide-binding</keyword>
<comment type="cofactor">
    <cofactor evidence="1">
        <name>Zn(2+)</name>
        <dbReference type="ChEBI" id="CHEBI:29105"/>
    </cofactor>
</comment>
<keyword evidence="16" id="KW-0443">Lipid metabolism</keyword>
<keyword evidence="17" id="KW-0275">Fatty acid biosynthesis</keyword>
<gene>
    <name evidence="22" type="ORF">LX83_002649</name>
</gene>
<keyword evidence="15" id="KW-0067">ATP-binding</keyword>
<dbReference type="Pfam" id="PF03255">
    <property type="entry name" value="ACCA"/>
    <property type="match status" value="1"/>
</dbReference>
<evidence type="ECO:0000259" key="20">
    <source>
        <dbReference type="PROSITE" id="PS50980"/>
    </source>
</evidence>
<keyword evidence="13" id="KW-0479">Metal-binding</keyword>
<dbReference type="PANTHER" id="PTHR42853">
    <property type="entry name" value="ACETYL-COENZYME A CARBOXYLASE CARBOXYL TRANSFERASE SUBUNIT ALPHA"/>
    <property type="match status" value="1"/>
</dbReference>
<dbReference type="InterPro" id="IPR001095">
    <property type="entry name" value="Acetyl_CoA_COase_a_su"/>
</dbReference>
<keyword evidence="9" id="KW-0963">Cytoplasm</keyword>
<dbReference type="GO" id="GO:0006633">
    <property type="term" value="P:fatty acid biosynthetic process"/>
    <property type="evidence" value="ECO:0007669"/>
    <property type="project" value="UniProtKB-KW"/>
</dbReference>
<evidence type="ECO:0000256" key="9">
    <source>
        <dbReference type="ARBA" id="ARBA00022490"/>
    </source>
</evidence>
<comment type="similarity">
    <text evidence="5">In the N-terminal section; belongs to the AccD/PCCB family.</text>
</comment>
<dbReference type="InterPro" id="IPR034733">
    <property type="entry name" value="AcCoA_carboxyl_beta"/>
</dbReference>
<evidence type="ECO:0000256" key="3">
    <source>
        <dbReference type="ARBA" id="ARBA00004956"/>
    </source>
</evidence>
<evidence type="ECO:0000256" key="6">
    <source>
        <dbReference type="ARBA" id="ARBA00011664"/>
    </source>
</evidence>
<evidence type="ECO:0000256" key="13">
    <source>
        <dbReference type="ARBA" id="ARBA00022771"/>
    </source>
</evidence>
<keyword evidence="11 22" id="KW-0808">Transferase</keyword>
<organism evidence="22 23">
    <name type="scientific">Goodfellowiella coeruleoviolacea</name>
    <dbReference type="NCBI Taxonomy" id="334858"/>
    <lineage>
        <taxon>Bacteria</taxon>
        <taxon>Bacillati</taxon>
        <taxon>Actinomycetota</taxon>
        <taxon>Actinomycetes</taxon>
        <taxon>Pseudonocardiales</taxon>
        <taxon>Pseudonocardiaceae</taxon>
        <taxon>Goodfellowiella</taxon>
    </lineage>
</organism>
<evidence type="ECO:0000256" key="15">
    <source>
        <dbReference type="ARBA" id="ARBA00022840"/>
    </source>
</evidence>
<dbReference type="InterPro" id="IPR011762">
    <property type="entry name" value="COA_CT_N"/>
</dbReference>
<reference evidence="22" key="1">
    <citation type="submission" date="2022-06" db="EMBL/GenBank/DDBJ databases">
        <title>Genomic Encyclopedia of Archaeal and Bacterial Type Strains, Phase II (KMG-II): from individual species to whole genera.</title>
        <authorList>
            <person name="Goeker M."/>
        </authorList>
    </citation>
    <scope>NUCLEOTIDE SEQUENCE</scope>
    <source>
        <strain evidence="22">DSM 43935</strain>
    </source>
</reference>
<dbReference type="InterPro" id="IPR029045">
    <property type="entry name" value="ClpP/crotonase-like_dom_sf"/>
</dbReference>
<evidence type="ECO:0000313" key="23">
    <source>
        <dbReference type="Proteomes" id="UP001206128"/>
    </source>
</evidence>
<dbReference type="Gene3D" id="3.90.226.10">
    <property type="entry name" value="2-enoyl-CoA Hydratase, Chain A, domain 1"/>
    <property type="match status" value="2"/>
</dbReference>
<protein>
    <recommendedName>
        <fullName evidence="8">Acetyl-coenzyme A carboxylase carboxyl transferase subunits beta/alpha</fullName>
        <ecNumber evidence="7">2.1.3.15</ecNumber>
    </recommendedName>
</protein>
<keyword evidence="10" id="KW-0444">Lipid biosynthesis</keyword>
<keyword evidence="14" id="KW-0276">Fatty acid metabolism</keyword>
<evidence type="ECO:0000256" key="7">
    <source>
        <dbReference type="ARBA" id="ARBA00011883"/>
    </source>
</evidence>
<evidence type="ECO:0000259" key="21">
    <source>
        <dbReference type="PROSITE" id="PS50989"/>
    </source>
</evidence>
<evidence type="ECO:0000256" key="12">
    <source>
        <dbReference type="ARBA" id="ARBA00022741"/>
    </source>
</evidence>
<dbReference type="PRINTS" id="PR01070">
    <property type="entry name" value="ACCCTRFRASEB"/>
</dbReference>
<dbReference type="SUPFAM" id="SSF52096">
    <property type="entry name" value="ClpP/crotonase"/>
    <property type="match status" value="2"/>
</dbReference>
<evidence type="ECO:0000256" key="18">
    <source>
        <dbReference type="ARBA" id="ARBA00025280"/>
    </source>
</evidence>
<dbReference type="InterPro" id="IPR000438">
    <property type="entry name" value="Acetyl_CoA_COase_Trfase_b_su"/>
</dbReference>
<evidence type="ECO:0000256" key="10">
    <source>
        <dbReference type="ARBA" id="ARBA00022516"/>
    </source>
</evidence>
<dbReference type="PROSITE" id="PS50980">
    <property type="entry name" value="COA_CT_NTER"/>
    <property type="match status" value="1"/>
</dbReference>
<dbReference type="InterPro" id="IPR011763">
    <property type="entry name" value="COA_CT_C"/>
</dbReference>
<evidence type="ECO:0000256" key="4">
    <source>
        <dbReference type="ARBA" id="ARBA00006276"/>
    </source>
</evidence>
<dbReference type="EMBL" id="JAMTCK010000005">
    <property type="protein sequence ID" value="MCP2165791.1"/>
    <property type="molecule type" value="Genomic_DNA"/>
</dbReference>
<dbReference type="Pfam" id="PF01039">
    <property type="entry name" value="Carboxyl_trans"/>
    <property type="match status" value="1"/>
</dbReference>
<dbReference type="PROSITE" id="PS50989">
    <property type="entry name" value="COA_CT_CTER"/>
    <property type="match status" value="1"/>
</dbReference>
<keyword evidence="23" id="KW-1185">Reference proteome</keyword>
<comment type="similarity">
    <text evidence="4">In the C-terminal section; belongs to the AccA family.</text>
</comment>
<dbReference type="GO" id="GO:0005524">
    <property type="term" value="F:ATP binding"/>
    <property type="evidence" value="ECO:0007669"/>
    <property type="project" value="UniProtKB-KW"/>
</dbReference>
<evidence type="ECO:0000256" key="5">
    <source>
        <dbReference type="ARBA" id="ARBA00010284"/>
    </source>
</evidence>
<evidence type="ECO:0000256" key="14">
    <source>
        <dbReference type="ARBA" id="ARBA00022832"/>
    </source>
</evidence>
<evidence type="ECO:0000256" key="16">
    <source>
        <dbReference type="ARBA" id="ARBA00023098"/>
    </source>
</evidence>
<sequence>MTSTHRTTPGARAWIEALASDFVELAGYAAWPAGYAGPLDWPGYAEQLERASERSGQTESVVCGQATVGGVPAVLIAFDFRFLGGSVGQQTGERIERAFSVARRARQPVVSLIATGGSRMQEGMRSLRQLTRLARECQLTRAAGVPHVAVLGNPTTGGLWAALGAGADVVLALADAEVGFAGRRVRSPADVDHPAFTSEDHWASGQVDQVVTESELPSVLSRWLDLLRPADQHALPEPADVPRALGRTELPPDGWTAVRWARDPDRPRAPAYLDDYFQTRVALSGDRVGGVDPGMWCGIGRRDGRAIAYAAQTGTANTPAGFRTAARLIQLADRFTLPVLTLVDTPGADNSGAAERAGLGPALAELFGAVAGARVPITTLVIGEGGSGGALALAHPDRTWITPDGYFSVIAPEASAAILKRGPDQVAATADQLRLRPQDLVELGVVRGISRG</sequence>
<evidence type="ECO:0000256" key="2">
    <source>
        <dbReference type="ARBA" id="ARBA00004496"/>
    </source>
</evidence>
<dbReference type="AlphaFoldDB" id="A0AAE3GCJ4"/>
<keyword evidence="13" id="KW-0862">Zinc</keyword>
<proteinExistence type="inferred from homology"/>
<dbReference type="RefSeq" id="WP_253770935.1">
    <property type="nucleotide sequence ID" value="NZ_JAMTCK010000005.1"/>
</dbReference>
<dbReference type="GO" id="GO:0008270">
    <property type="term" value="F:zinc ion binding"/>
    <property type="evidence" value="ECO:0007669"/>
    <property type="project" value="UniProtKB-KW"/>
</dbReference>
<comment type="catalytic activity">
    <reaction evidence="19">
        <text>N(6)-carboxybiotinyl-L-lysyl-[protein] + acetyl-CoA = N(6)-biotinyl-L-lysyl-[protein] + malonyl-CoA</text>
        <dbReference type="Rhea" id="RHEA:54728"/>
        <dbReference type="Rhea" id="RHEA-COMP:10505"/>
        <dbReference type="Rhea" id="RHEA-COMP:10506"/>
        <dbReference type="ChEBI" id="CHEBI:57288"/>
        <dbReference type="ChEBI" id="CHEBI:57384"/>
        <dbReference type="ChEBI" id="CHEBI:83144"/>
        <dbReference type="ChEBI" id="CHEBI:83145"/>
        <dbReference type="EC" id="2.1.3.15"/>
    </reaction>
</comment>
<feature type="domain" description="CoA carboxyltransferase N-terminal" evidence="20">
    <location>
        <begin position="1"/>
        <end position="242"/>
    </location>
</feature>
<comment type="subcellular location">
    <subcellularLocation>
        <location evidence="2">Cytoplasm</location>
    </subcellularLocation>
</comment>
<dbReference type="GO" id="GO:0009317">
    <property type="term" value="C:acetyl-CoA carboxylase complex"/>
    <property type="evidence" value="ECO:0007669"/>
    <property type="project" value="InterPro"/>
</dbReference>
<name>A0AAE3GCJ4_9PSEU</name>
<evidence type="ECO:0000256" key="11">
    <source>
        <dbReference type="ARBA" id="ARBA00022679"/>
    </source>
</evidence>
<comment type="pathway">
    <text evidence="3">Lipid metabolism; malonyl-CoA biosynthesis; malonyl-CoA from acetyl-CoA: step 1/1.</text>
</comment>
<comment type="caution">
    <text evidence="22">The sequence shown here is derived from an EMBL/GenBank/DDBJ whole genome shotgun (WGS) entry which is preliminary data.</text>
</comment>
<evidence type="ECO:0000256" key="1">
    <source>
        <dbReference type="ARBA" id="ARBA00001947"/>
    </source>
</evidence>
<keyword evidence="13" id="KW-0863">Zinc-finger</keyword>
<evidence type="ECO:0000256" key="17">
    <source>
        <dbReference type="ARBA" id="ARBA00023160"/>
    </source>
</evidence>
<comment type="function">
    <text evidence="18">Component of the acetyl coenzyme A carboxylase (ACC) complex. Biotin carboxylase (BC) catalyzes the carboxylation of biotin on its carrier protein (BCCP) and then the CO(2) group is transferred by the transcarboxylase to acetyl-CoA to form malonyl-CoA.</text>
</comment>
<dbReference type="Proteomes" id="UP001206128">
    <property type="component" value="Unassembled WGS sequence"/>
</dbReference>
<dbReference type="GO" id="GO:0016743">
    <property type="term" value="F:carboxyl- or carbamoyltransferase activity"/>
    <property type="evidence" value="ECO:0007669"/>
    <property type="project" value="InterPro"/>
</dbReference>
<accession>A0AAE3GCJ4</accession>
<feature type="domain" description="CoA carboxyltransferase C-terminal" evidence="21">
    <location>
        <begin position="238"/>
        <end position="452"/>
    </location>
</feature>
<evidence type="ECO:0000256" key="8">
    <source>
        <dbReference type="ARBA" id="ARBA00018312"/>
    </source>
</evidence>
<comment type="subunit">
    <text evidence="6">Acetyl-CoA carboxylase is a heterotetramer composed of biotin carboxyl carrier protein (AccB), biotin carboxylase (AccC) and two subunits of ACCase subunit beta/alpha.</text>
</comment>
<dbReference type="EC" id="2.1.3.15" evidence="7"/>
<dbReference type="PANTHER" id="PTHR42853:SF3">
    <property type="entry name" value="ACETYL-COENZYME A CARBOXYLASE CARBOXYL TRANSFERASE SUBUNIT ALPHA, CHLOROPLASTIC"/>
    <property type="match status" value="1"/>
</dbReference>